<dbReference type="InterPro" id="IPR005625">
    <property type="entry name" value="PepSY-ass_TM"/>
</dbReference>
<keyword evidence="1" id="KW-1133">Transmembrane helix</keyword>
<comment type="caution">
    <text evidence="2">The sequence shown here is derived from an EMBL/GenBank/DDBJ whole genome shotgun (WGS) entry which is preliminary data.</text>
</comment>
<keyword evidence="3" id="KW-1185">Reference proteome</keyword>
<keyword evidence="1" id="KW-0812">Transmembrane</keyword>
<evidence type="ECO:0000313" key="2">
    <source>
        <dbReference type="EMBL" id="MDX6849463.1"/>
    </source>
</evidence>
<sequence>MTAHKPFKLRLFLWRWHRRLGLLAAILLLLVAVTGIQLNHIETLNWDNRPVQSEWLLQLYGVVRPPIKSIQSQDVWYSDIDDGAVYRNGERLASCAGGMVGVAPAQSWQVVACTSELLLVTNEGQLIERIGHSAGAPDKIQAIATCEGQFCLKSDNRWYGFDLNTLALEDEFSGLVSALPVAEPPKALQAHLQSLQSAVGITWERVVLDLHSGRLLGGVWVMDFAAIGLILLSLSGIWLWASGASKRWKRRH</sequence>
<keyword evidence="1" id="KW-0472">Membrane</keyword>
<accession>A0ABU4RX71</accession>
<protein>
    <submittedName>
        <fullName evidence="2">PepSY domain-containing protein</fullName>
    </submittedName>
</protein>
<name>A0ABU4RX71_9GAMM</name>
<dbReference type="EMBL" id="JAXAFO010000012">
    <property type="protein sequence ID" value="MDX6849463.1"/>
    <property type="molecule type" value="Genomic_DNA"/>
</dbReference>
<proteinExistence type="predicted"/>
<reference evidence="2 3" key="1">
    <citation type="submission" date="2023-11" db="EMBL/GenBank/DDBJ databases">
        <title>Gilvimarinus fulvus sp. nov., isolated from the surface of Kelp.</title>
        <authorList>
            <person name="Sun Y.Y."/>
            <person name="Gong Y."/>
            <person name="Du Z.J."/>
        </authorList>
    </citation>
    <scope>NUCLEOTIDE SEQUENCE [LARGE SCALE GENOMIC DNA]</scope>
    <source>
        <strain evidence="2 3">SDUM040013</strain>
    </source>
</reference>
<gene>
    <name evidence="2" type="ORF">SCD92_08835</name>
</gene>
<organism evidence="2 3">
    <name type="scientific">Gilvimarinus gilvus</name>
    <dbReference type="NCBI Taxonomy" id="3058038"/>
    <lineage>
        <taxon>Bacteria</taxon>
        <taxon>Pseudomonadati</taxon>
        <taxon>Pseudomonadota</taxon>
        <taxon>Gammaproteobacteria</taxon>
        <taxon>Cellvibrionales</taxon>
        <taxon>Cellvibrionaceae</taxon>
        <taxon>Gilvimarinus</taxon>
    </lineage>
</organism>
<dbReference type="RefSeq" id="WP_302722840.1">
    <property type="nucleotide sequence ID" value="NZ_JAULRU010000570.1"/>
</dbReference>
<dbReference type="Proteomes" id="UP001273505">
    <property type="component" value="Unassembled WGS sequence"/>
</dbReference>
<dbReference type="Pfam" id="PF03929">
    <property type="entry name" value="PepSY_TM"/>
    <property type="match status" value="1"/>
</dbReference>
<evidence type="ECO:0000313" key="3">
    <source>
        <dbReference type="Proteomes" id="UP001273505"/>
    </source>
</evidence>
<feature type="transmembrane region" description="Helical" evidence="1">
    <location>
        <begin position="215"/>
        <end position="241"/>
    </location>
</feature>
<evidence type="ECO:0000256" key="1">
    <source>
        <dbReference type="SAM" id="Phobius"/>
    </source>
</evidence>